<dbReference type="InterPro" id="IPR051913">
    <property type="entry name" value="GH2_Domain-Containing"/>
</dbReference>
<accession>A0A839A3A3</accession>
<dbReference type="InterPro" id="IPR006103">
    <property type="entry name" value="Glyco_hydro_2_cat"/>
</dbReference>
<dbReference type="SUPFAM" id="SSF49303">
    <property type="entry name" value="beta-Galactosidase/glucuronidase domain"/>
    <property type="match status" value="1"/>
</dbReference>
<evidence type="ECO:0000313" key="7">
    <source>
        <dbReference type="EMBL" id="MBA5728432.1"/>
    </source>
</evidence>
<dbReference type="RefSeq" id="WP_218930156.1">
    <property type="nucleotide sequence ID" value="NZ_JACAOA010000002.1"/>
</dbReference>
<name>A0A839A3A3_9LACT</name>
<reference evidence="7 8" key="1">
    <citation type="submission" date="2020-06" db="EMBL/GenBank/DDBJ databases">
        <title>Reclassification of Facklamia ignava, Facklamia soureckii and Facklami tabacinasalis as Falseniella iganva gen. nov., comb. nov., Hutsoniella ignava gen. nov., comb. nov., and Ruoffia tabacinasalis gen. nov., comb. nov and description of Ruoffia haltotolerans sp. nov., isolated from hypersaline Inland Sea of Qatar.</title>
        <authorList>
            <person name="Fotedar R."/>
            <person name="Sankaranarayanan K."/>
            <person name="Lawson P."/>
            <person name="Caldwell M."/>
            <person name="Zeyara A."/>
            <person name="Al Malki A."/>
            <person name="Ali M."/>
        </authorList>
    </citation>
    <scope>NUCLEOTIDE SEQUENCE [LARGE SCALE GENOMIC DNA]</scope>
    <source>
        <strain evidence="7 8">INB8</strain>
    </source>
</reference>
<dbReference type="Gene3D" id="2.60.120.260">
    <property type="entry name" value="Galactose-binding domain-like"/>
    <property type="match status" value="1"/>
</dbReference>
<dbReference type="InterPro" id="IPR006102">
    <property type="entry name" value="Ig-like_GH2"/>
</dbReference>
<dbReference type="Pfam" id="PF00703">
    <property type="entry name" value="Glyco_hydro_2"/>
    <property type="match status" value="1"/>
</dbReference>
<dbReference type="Pfam" id="PF02837">
    <property type="entry name" value="Glyco_hydro_2_N"/>
    <property type="match status" value="1"/>
</dbReference>
<proteinExistence type="inferred from homology"/>
<keyword evidence="8" id="KW-1185">Reference proteome</keyword>
<dbReference type="EMBL" id="JACAOA010000002">
    <property type="protein sequence ID" value="MBA5728432.1"/>
    <property type="molecule type" value="Genomic_DNA"/>
</dbReference>
<gene>
    <name evidence="7" type="ORF">HW423_01335</name>
</gene>
<feature type="domain" description="Glycosyl hydrolases family 2 sugar binding" evidence="6">
    <location>
        <begin position="17"/>
        <end position="149"/>
    </location>
</feature>
<dbReference type="InterPro" id="IPR006104">
    <property type="entry name" value="Glyco_hydro_2_N"/>
</dbReference>
<organism evidence="7 8">
    <name type="scientific">Ruoffia halotolerans</name>
    <dbReference type="NCBI Taxonomy" id="2748684"/>
    <lineage>
        <taxon>Bacteria</taxon>
        <taxon>Bacillati</taxon>
        <taxon>Bacillota</taxon>
        <taxon>Bacilli</taxon>
        <taxon>Lactobacillales</taxon>
        <taxon>Aerococcaceae</taxon>
        <taxon>Ruoffia</taxon>
    </lineage>
</organism>
<keyword evidence="3" id="KW-0326">Glycosidase</keyword>
<dbReference type="PANTHER" id="PTHR42732">
    <property type="entry name" value="BETA-GALACTOSIDASE"/>
    <property type="match status" value="1"/>
</dbReference>
<dbReference type="InterPro" id="IPR017853">
    <property type="entry name" value="GH"/>
</dbReference>
<dbReference type="SUPFAM" id="SSF51445">
    <property type="entry name" value="(Trans)glycosidases"/>
    <property type="match status" value="1"/>
</dbReference>
<dbReference type="Pfam" id="PF02836">
    <property type="entry name" value="Glyco_hydro_2_C"/>
    <property type="match status" value="1"/>
</dbReference>
<dbReference type="Gene3D" id="2.60.40.10">
    <property type="entry name" value="Immunoglobulins"/>
    <property type="match status" value="1"/>
</dbReference>
<dbReference type="InterPro" id="IPR008979">
    <property type="entry name" value="Galactose-bd-like_sf"/>
</dbReference>
<evidence type="ECO:0000259" key="4">
    <source>
        <dbReference type="Pfam" id="PF00703"/>
    </source>
</evidence>
<dbReference type="PANTHER" id="PTHR42732:SF3">
    <property type="entry name" value="HYDROLASE"/>
    <property type="match status" value="1"/>
</dbReference>
<dbReference type="Proteomes" id="UP000571018">
    <property type="component" value="Unassembled WGS sequence"/>
</dbReference>
<dbReference type="SUPFAM" id="SSF49785">
    <property type="entry name" value="Galactose-binding domain-like"/>
    <property type="match status" value="1"/>
</dbReference>
<dbReference type="GO" id="GO:0005975">
    <property type="term" value="P:carbohydrate metabolic process"/>
    <property type="evidence" value="ECO:0007669"/>
    <property type="project" value="InterPro"/>
</dbReference>
<dbReference type="GO" id="GO:0004553">
    <property type="term" value="F:hydrolase activity, hydrolyzing O-glycosyl compounds"/>
    <property type="evidence" value="ECO:0007669"/>
    <property type="project" value="InterPro"/>
</dbReference>
<evidence type="ECO:0000256" key="3">
    <source>
        <dbReference type="ARBA" id="ARBA00023295"/>
    </source>
</evidence>
<evidence type="ECO:0000259" key="5">
    <source>
        <dbReference type="Pfam" id="PF02836"/>
    </source>
</evidence>
<dbReference type="AlphaFoldDB" id="A0A839A3A3"/>
<keyword evidence="2 7" id="KW-0378">Hydrolase</keyword>
<feature type="domain" description="Glycoside hydrolase family 2 immunoglobulin-like beta-sandwich" evidence="4">
    <location>
        <begin position="177"/>
        <end position="285"/>
    </location>
</feature>
<dbReference type="InterPro" id="IPR013783">
    <property type="entry name" value="Ig-like_fold"/>
</dbReference>
<dbReference type="InterPro" id="IPR036156">
    <property type="entry name" value="Beta-gal/glucu_dom_sf"/>
</dbReference>
<feature type="domain" description="Glycoside hydrolase family 2 catalytic" evidence="5">
    <location>
        <begin position="287"/>
        <end position="589"/>
    </location>
</feature>
<evidence type="ECO:0000313" key="8">
    <source>
        <dbReference type="Proteomes" id="UP000571018"/>
    </source>
</evidence>
<evidence type="ECO:0000256" key="2">
    <source>
        <dbReference type="ARBA" id="ARBA00022801"/>
    </source>
</evidence>
<sequence>MRNNYPRPQFQREKWINLNGDWQIEFDYKNQGLSNKYFKQDVKFSENIEVPYVYQSKKSGLNHKKNCEVLWYKKTFTIEKLTDTTVMHFGAVDYIADVYVNEIHIGQHIGGHTSFKFDISHAIIEGENAVTVRVEDYTDREWIPRGKQYWNVQPESIWYTNTTGIWQTVWLEQINTIHVDSMKITPKLDDESVEIKPIFSELTEEMELEIIIEFKGELIVQTRSKILSTEQIFNFDVMSGKIMNKNAHGFGRTWSPEAPNLFDVTLKLFVENKLMDKVESYFGMRKIHIENDQIFLNNRPFYQKLILDQGYWPNTLMTAPEDKDFEKDIKLAKEMGFNGARKHQKVEDPLYYYYADKLGFVVWGESASPANYNTQMVPLVVNEWKEIIERDYNHPSIIAWTPANESWGISEVNYDKQQQDFLQTLYYFVKSLDQTRLVIVNDGWEMIKTDILGVHNYSHGNVDEIEKYQKYVNDISTTENLTTAMPAQRNIIVEGYEYKGQPLMLTEFGGISFNPDEVWDNAWGYTSANTKEAFLADYERVIDAIKKSQALRGYCYTQLTDVEQETNGLLTFDRRPKVDLNLIKEINEKI</sequence>
<comment type="similarity">
    <text evidence="1">Belongs to the glycosyl hydrolase 2 family.</text>
</comment>
<comment type="caution">
    <text evidence="7">The sequence shown here is derived from an EMBL/GenBank/DDBJ whole genome shotgun (WGS) entry which is preliminary data.</text>
</comment>
<dbReference type="Gene3D" id="3.20.20.80">
    <property type="entry name" value="Glycosidases"/>
    <property type="match status" value="1"/>
</dbReference>
<evidence type="ECO:0000259" key="6">
    <source>
        <dbReference type="Pfam" id="PF02837"/>
    </source>
</evidence>
<protein>
    <submittedName>
        <fullName evidence="7">Glycoside hydrolase family 2</fullName>
    </submittedName>
</protein>
<evidence type="ECO:0000256" key="1">
    <source>
        <dbReference type="ARBA" id="ARBA00007401"/>
    </source>
</evidence>